<dbReference type="Pfam" id="PF00134">
    <property type="entry name" value="Cyclin_N"/>
    <property type="match status" value="1"/>
</dbReference>
<dbReference type="InterPro" id="IPR006671">
    <property type="entry name" value="Cyclin_N"/>
</dbReference>
<dbReference type="Proteomes" id="UP000887540">
    <property type="component" value="Unplaced"/>
</dbReference>
<sequence length="324" mass="36965">MAQKPNITTGSIHQQAERIIEPDFSDRSAELHDELIPEWIATLLEENRDRIDGLTDVTRIWMRAEVVQYIFTICLRLHLPREVKYLALSIFDQFMSAHIMGLSTLVKYLTCRTEEQKFKEWEKIESTVSRQLTLRVLSVIQIASKLQSYHDSLSKKQLKRCLQTLGSSYTEEAVVKSELRVLRTINFYAAYRNTPVTYIESMLKVLVLRKPEVLNAKTIWDYALLVLDCVYLQLDVVYRGVLNVVHGEMSGTVSKDRMRRIQCDYSLLAAGVIACACVCVHGPALTNEVIMELSKISSVSVEDITDMSTGCIEKIITHEETGPN</sequence>
<dbReference type="InterPro" id="IPR036915">
    <property type="entry name" value="Cyclin-like_sf"/>
</dbReference>
<keyword evidence="2" id="KW-1185">Reference proteome</keyword>
<name>A0A914C1J0_9BILA</name>
<protein>
    <submittedName>
        <fullName evidence="3">Cyclin N-terminal domain-containing protein</fullName>
    </submittedName>
</protein>
<proteinExistence type="predicted"/>
<dbReference type="Gene3D" id="1.10.472.10">
    <property type="entry name" value="Cyclin-like"/>
    <property type="match status" value="1"/>
</dbReference>
<evidence type="ECO:0000313" key="2">
    <source>
        <dbReference type="Proteomes" id="UP000887540"/>
    </source>
</evidence>
<dbReference type="WBParaSite" id="ACRNAN_Path_1517.g5907.t1">
    <property type="protein sequence ID" value="ACRNAN_Path_1517.g5907.t1"/>
    <property type="gene ID" value="ACRNAN_Path_1517.g5907"/>
</dbReference>
<dbReference type="PANTHER" id="PTHR21615:SF2">
    <property type="entry name" value="CYCLIN N-TERMINAL DOMAIN-CONTAINING PROTEIN 1"/>
    <property type="match status" value="1"/>
</dbReference>
<dbReference type="PANTHER" id="PTHR21615">
    <property type="entry name" value="CYCLIN N-TERMINAL DOMAIN-CONTAINING PROTEIN 1"/>
    <property type="match status" value="1"/>
</dbReference>
<organism evidence="2 3">
    <name type="scientific">Acrobeloides nanus</name>
    <dbReference type="NCBI Taxonomy" id="290746"/>
    <lineage>
        <taxon>Eukaryota</taxon>
        <taxon>Metazoa</taxon>
        <taxon>Ecdysozoa</taxon>
        <taxon>Nematoda</taxon>
        <taxon>Chromadorea</taxon>
        <taxon>Rhabditida</taxon>
        <taxon>Tylenchina</taxon>
        <taxon>Cephalobomorpha</taxon>
        <taxon>Cephaloboidea</taxon>
        <taxon>Cephalobidae</taxon>
        <taxon>Acrobeloides</taxon>
    </lineage>
</organism>
<dbReference type="AlphaFoldDB" id="A0A914C1J0"/>
<dbReference type="GO" id="GO:0035861">
    <property type="term" value="C:site of double-strand break"/>
    <property type="evidence" value="ECO:0007669"/>
    <property type="project" value="TreeGrafter"/>
</dbReference>
<evidence type="ECO:0000313" key="3">
    <source>
        <dbReference type="WBParaSite" id="ACRNAN_Path_1517.g5907.t1"/>
    </source>
</evidence>
<reference evidence="3" key="1">
    <citation type="submission" date="2022-11" db="UniProtKB">
        <authorList>
            <consortium name="WormBaseParasite"/>
        </authorList>
    </citation>
    <scope>IDENTIFICATION</scope>
</reference>
<dbReference type="CDD" id="cd20541">
    <property type="entry name" value="CYCLIN_CNTD1"/>
    <property type="match status" value="1"/>
</dbReference>
<accession>A0A914C1J0</accession>
<evidence type="ECO:0000259" key="1">
    <source>
        <dbReference type="Pfam" id="PF00134"/>
    </source>
</evidence>
<feature type="domain" description="Cyclin N-terminal" evidence="1">
    <location>
        <begin position="49"/>
        <end position="188"/>
    </location>
</feature>
<dbReference type="GO" id="GO:0007131">
    <property type="term" value="P:reciprocal meiotic recombination"/>
    <property type="evidence" value="ECO:0007669"/>
    <property type="project" value="TreeGrafter"/>
</dbReference>
<dbReference type="SUPFAM" id="SSF47954">
    <property type="entry name" value="Cyclin-like"/>
    <property type="match status" value="1"/>
</dbReference>